<reference evidence="2" key="1">
    <citation type="submission" date="2011-12" db="EMBL/GenBank/DDBJ databases">
        <title>Complete genome sequence of Streptomyces cattleya strain DSM 46488.</title>
        <authorList>
            <person name="Ou H.-Y."/>
            <person name="Li P."/>
            <person name="Zhao C."/>
            <person name="O'Hagan D."/>
            <person name="Deng Z."/>
        </authorList>
    </citation>
    <scope>NUCLEOTIDE SEQUENCE [LARGE SCALE GENOMIC DNA]</scope>
    <source>
        <strain evidence="2">ATCC 35852 / DSM 46488 / JCM 4925 / NBRC 14057 / NRRL 8057</strain>
        <plasmid evidence="2">Plasmid pSCATT</plasmid>
    </source>
</reference>
<evidence type="ECO:0008006" key="3">
    <source>
        <dbReference type="Google" id="ProtNLM"/>
    </source>
</evidence>
<accession>F8JIY9</accession>
<dbReference type="HOGENOM" id="CLU_1626086_0_0_11"/>
<keyword evidence="2" id="KW-1185">Reference proteome</keyword>
<dbReference type="AlphaFoldDB" id="F8JIY9"/>
<keyword evidence="1" id="KW-0614">Plasmid</keyword>
<dbReference type="Proteomes" id="UP000007842">
    <property type="component" value="Plasmid pSCATT"/>
</dbReference>
<organism evidence="1 2">
    <name type="scientific">Streptantibioticus cattleyicolor (strain ATCC 35852 / DSM 46488 / JCM 4925 / NBRC 14057 / NRRL 8057)</name>
    <name type="common">Streptomyces cattleya</name>
    <dbReference type="NCBI Taxonomy" id="1003195"/>
    <lineage>
        <taxon>Bacteria</taxon>
        <taxon>Bacillati</taxon>
        <taxon>Actinomycetota</taxon>
        <taxon>Actinomycetes</taxon>
        <taxon>Kitasatosporales</taxon>
        <taxon>Streptomycetaceae</taxon>
        <taxon>Streptantibioticus</taxon>
    </lineage>
</organism>
<geneLocation type="plasmid" evidence="1 2">
    <name>pSCATT</name>
</geneLocation>
<dbReference type="EMBL" id="CP003229">
    <property type="protein sequence ID" value="AEW98925.1"/>
    <property type="molecule type" value="Genomic_DNA"/>
</dbReference>
<name>F8JIY9_STREN</name>
<accession>G8XHR0</accession>
<gene>
    <name evidence="1" type="ordered locus">SCATT_p07320</name>
</gene>
<dbReference type="KEGG" id="sct:SCAT_p1005"/>
<dbReference type="OrthoDB" id="3711227at2"/>
<dbReference type="KEGG" id="scy:SCATT_p07320"/>
<evidence type="ECO:0000313" key="1">
    <source>
        <dbReference type="EMBL" id="AEW98925.1"/>
    </source>
</evidence>
<dbReference type="PATRIC" id="fig|1003195.11.peg.963"/>
<evidence type="ECO:0000313" key="2">
    <source>
        <dbReference type="Proteomes" id="UP000007842"/>
    </source>
</evidence>
<sequence length="163" mass="18021">MRVMVNDDEELTRRWCRRRWPVEPDVPAGEHDQAERDPVRVPGGPAAVAGHDVWSAEVAVARIFRIAAERVPGVRTRGCRLYALGPQGPDDHTHPWDRLPRGSLRVVLELDLAARLTAREVVPAVREQVARLSGRLLRGIDLAAVDLLVVERTDEGSGPVQPG</sequence>
<protein>
    <recommendedName>
        <fullName evidence="3">Asp23/Gls24 family envelope stress response protein</fullName>
    </recommendedName>
</protein>
<proteinExistence type="predicted"/>